<name>A0A9D5JXX4_9BACT</name>
<dbReference type="InterPro" id="IPR045397">
    <property type="entry name" value="TumE-like"/>
</dbReference>
<dbReference type="Proteomes" id="UP000649604">
    <property type="component" value="Unassembled WGS sequence"/>
</dbReference>
<protein>
    <submittedName>
        <fullName evidence="1">Uncharacterized protein</fullName>
    </submittedName>
</protein>
<reference evidence="1" key="1">
    <citation type="submission" date="2019-11" db="EMBL/GenBank/DDBJ databases">
        <title>Microbial mats filling the niche in hypersaline microbial mats.</title>
        <authorList>
            <person name="Wong H.L."/>
            <person name="Macleod F.I."/>
            <person name="White R.A. III"/>
            <person name="Burns B.P."/>
        </authorList>
    </citation>
    <scope>NUCLEOTIDE SEQUENCE</scope>
    <source>
        <strain evidence="1">Rbin_158</strain>
    </source>
</reference>
<organism evidence="1 2">
    <name type="scientific">candidate division KSB3 bacterium</name>
    <dbReference type="NCBI Taxonomy" id="2044937"/>
    <lineage>
        <taxon>Bacteria</taxon>
        <taxon>candidate division KSB3</taxon>
    </lineage>
</organism>
<evidence type="ECO:0000313" key="2">
    <source>
        <dbReference type="Proteomes" id="UP000649604"/>
    </source>
</evidence>
<gene>
    <name evidence="1" type="ORF">GF339_17285</name>
</gene>
<proteinExistence type="predicted"/>
<comment type="caution">
    <text evidence="1">The sequence shown here is derived from an EMBL/GenBank/DDBJ whole genome shotgun (WGS) entry which is preliminary data.</text>
</comment>
<dbReference type="Pfam" id="PF20126">
    <property type="entry name" value="TumE"/>
    <property type="match status" value="1"/>
</dbReference>
<dbReference type="EMBL" id="WJJP01000565">
    <property type="protein sequence ID" value="MBD3326342.1"/>
    <property type="molecule type" value="Genomic_DNA"/>
</dbReference>
<dbReference type="AlphaFoldDB" id="A0A9D5JXX4"/>
<evidence type="ECO:0000313" key="1">
    <source>
        <dbReference type="EMBL" id="MBD3326342.1"/>
    </source>
</evidence>
<sequence length="136" mass="16441">MIDVYFRHLEQLLQQFPTIQSSTLTRKVYNATQGFITGSILFENGCRLDFIEVKDIDVQAKIKYRYQYMDSYQELVFRYDNAPHHQQLKTFPHHKHLPYPYGEQESEEPSLEDVLLEIAQYERREHPYERRVRGQN</sequence>
<accession>A0A9D5JXX4</accession>